<organism evidence="1 2">
    <name type="scientific">Timema podura</name>
    <name type="common">Walking stick</name>
    <dbReference type="NCBI Taxonomy" id="61482"/>
    <lineage>
        <taxon>Eukaryota</taxon>
        <taxon>Metazoa</taxon>
        <taxon>Ecdysozoa</taxon>
        <taxon>Arthropoda</taxon>
        <taxon>Hexapoda</taxon>
        <taxon>Insecta</taxon>
        <taxon>Pterygota</taxon>
        <taxon>Neoptera</taxon>
        <taxon>Polyneoptera</taxon>
        <taxon>Phasmatodea</taxon>
        <taxon>Timematodea</taxon>
        <taxon>Timematoidea</taxon>
        <taxon>Timematidae</taxon>
        <taxon>Timema</taxon>
    </lineage>
</organism>
<accession>A0ABN7NQ79</accession>
<evidence type="ECO:0000313" key="1">
    <source>
        <dbReference type="EMBL" id="CAG2057992.1"/>
    </source>
</evidence>
<keyword evidence="2" id="KW-1185">Reference proteome</keyword>
<evidence type="ECO:0000313" key="2">
    <source>
        <dbReference type="Proteomes" id="UP001153148"/>
    </source>
</evidence>
<reference evidence="1" key="1">
    <citation type="submission" date="2021-03" db="EMBL/GenBank/DDBJ databases">
        <authorList>
            <person name="Tran Van P."/>
        </authorList>
    </citation>
    <scope>NUCLEOTIDE SEQUENCE</scope>
</reference>
<gene>
    <name evidence="1" type="ORF">TPAB3V08_LOCUS4967</name>
</gene>
<sequence length="336" mass="37133">MLSFYHTSFSEEGYSPCLIIGSDRFTTIMMTSYTQHKPSQVYPQKSVHLKSDPHKYGHLKSEPHKNMSVSLSLMCGQIGAMIGNLIFPILLEIDCIVPFALIGSLIIGDKEYLKKHLLMLQFDTFSDTPVCPPLEKNTPAALTVALGTQIHETLSCEILISAQETGVGSSSHHLITPGILNHHSQSPDVDKCVIRSCGDSQYVPEYLVLGDLKLAQNFWSHITPIFTDVDKYRKDCTPIKDNFCFGIQQIALEQSAVLDKDPHRTFLRVLDVSAYPLAGIAGQGTSSGSPLGNSGQLGLKGWGGSLRRREEEKYRRFLEIEGGVDVCLEAELLTFS</sequence>
<dbReference type="EMBL" id="CAJPIN010006419">
    <property type="protein sequence ID" value="CAG2057992.1"/>
    <property type="molecule type" value="Genomic_DNA"/>
</dbReference>
<dbReference type="Proteomes" id="UP001153148">
    <property type="component" value="Unassembled WGS sequence"/>
</dbReference>
<proteinExistence type="predicted"/>
<protein>
    <submittedName>
        <fullName evidence="1">Uncharacterized protein</fullName>
    </submittedName>
</protein>
<comment type="caution">
    <text evidence="1">The sequence shown here is derived from an EMBL/GenBank/DDBJ whole genome shotgun (WGS) entry which is preliminary data.</text>
</comment>
<name>A0ABN7NQ79_TIMPD</name>